<evidence type="ECO:0000256" key="1">
    <source>
        <dbReference type="SAM" id="MobiDB-lite"/>
    </source>
</evidence>
<protein>
    <submittedName>
        <fullName evidence="2">Uncharacterized protein</fullName>
    </submittedName>
</protein>
<reference evidence="2" key="1">
    <citation type="submission" date="2018-02" db="EMBL/GenBank/DDBJ databases">
        <title>Rhizophora mucronata_Transcriptome.</title>
        <authorList>
            <person name="Meera S.P."/>
            <person name="Sreeshan A."/>
            <person name="Augustine A."/>
        </authorList>
    </citation>
    <scope>NUCLEOTIDE SEQUENCE</scope>
    <source>
        <tissue evidence="2">Leaf</tissue>
    </source>
</reference>
<accession>A0A2P2QMK2</accession>
<evidence type="ECO:0000313" key="2">
    <source>
        <dbReference type="EMBL" id="MBX68206.1"/>
    </source>
</evidence>
<name>A0A2P2QMK2_RHIMU</name>
<dbReference type="AlphaFoldDB" id="A0A2P2QMK2"/>
<dbReference type="EMBL" id="GGEC01087722">
    <property type="protein sequence ID" value="MBX68206.1"/>
    <property type="molecule type" value="Transcribed_RNA"/>
</dbReference>
<feature type="region of interest" description="Disordered" evidence="1">
    <location>
        <begin position="32"/>
        <end position="51"/>
    </location>
</feature>
<sequence>MTSSLILNSYLKMQSSKGKVRLFCCDMEGGGKQRPKIENSGFRNEHNKVVQ</sequence>
<organism evidence="2">
    <name type="scientific">Rhizophora mucronata</name>
    <name type="common">Asiatic mangrove</name>
    <dbReference type="NCBI Taxonomy" id="61149"/>
    <lineage>
        <taxon>Eukaryota</taxon>
        <taxon>Viridiplantae</taxon>
        <taxon>Streptophyta</taxon>
        <taxon>Embryophyta</taxon>
        <taxon>Tracheophyta</taxon>
        <taxon>Spermatophyta</taxon>
        <taxon>Magnoliopsida</taxon>
        <taxon>eudicotyledons</taxon>
        <taxon>Gunneridae</taxon>
        <taxon>Pentapetalae</taxon>
        <taxon>rosids</taxon>
        <taxon>fabids</taxon>
        <taxon>Malpighiales</taxon>
        <taxon>Rhizophoraceae</taxon>
        <taxon>Rhizophora</taxon>
    </lineage>
</organism>
<proteinExistence type="predicted"/>